<dbReference type="SUPFAM" id="SSF160246">
    <property type="entry name" value="EspE N-terminal domain-like"/>
    <property type="match status" value="1"/>
</dbReference>
<dbReference type="InterPro" id="IPR001482">
    <property type="entry name" value="T2SS/T4SS_dom"/>
</dbReference>
<dbReference type="Gene3D" id="3.30.450.90">
    <property type="match status" value="1"/>
</dbReference>
<protein>
    <recommendedName>
        <fullName evidence="4">Bacterial type II secretion system protein E domain-containing protein</fullName>
    </recommendedName>
</protein>
<dbReference type="Pfam" id="PF00437">
    <property type="entry name" value="T2SSE"/>
    <property type="match status" value="1"/>
</dbReference>
<organism evidence="5 6">
    <name type="scientific">Candidatus Nealsonbacteria bacterium CG08_land_8_20_14_0_20_43_11</name>
    <dbReference type="NCBI Taxonomy" id="1974706"/>
    <lineage>
        <taxon>Bacteria</taxon>
        <taxon>Candidatus Nealsoniibacteriota</taxon>
    </lineage>
</organism>
<keyword evidence="3" id="KW-0067">ATP-binding</keyword>
<dbReference type="InterPro" id="IPR037257">
    <property type="entry name" value="T2SS_E_N_sf"/>
</dbReference>
<reference evidence="6" key="1">
    <citation type="submission" date="2017-09" db="EMBL/GenBank/DDBJ databases">
        <title>Depth-based differentiation of microbial function through sediment-hosted aquifers and enrichment of novel symbionts in the deep terrestrial subsurface.</title>
        <authorList>
            <person name="Probst A.J."/>
            <person name="Ladd B."/>
            <person name="Jarett J.K."/>
            <person name="Geller-Mcgrath D.E."/>
            <person name="Sieber C.M.K."/>
            <person name="Emerson J.B."/>
            <person name="Anantharaman K."/>
            <person name="Thomas B.C."/>
            <person name="Malmstrom R."/>
            <person name="Stieglmeier M."/>
            <person name="Klingl A."/>
            <person name="Woyke T."/>
            <person name="Ryan C.M."/>
            <person name="Banfield J.F."/>
        </authorList>
    </citation>
    <scope>NUCLEOTIDE SEQUENCE [LARGE SCALE GENOMIC DNA]</scope>
</reference>
<dbReference type="GO" id="GO:0005886">
    <property type="term" value="C:plasma membrane"/>
    <property type="evidence" value="ECO:0007669"/>
    <property type="project" value="TreeGrafter"/>
</dbReference>
<evidence type="ECO:0000313" key="5">
    <source>
        <dbReference type="EMBL" id="PIS39035.1"/>
    </source>
</evidence>
<proteinExistence type="inferred from homology"/>
<gene>
    <name evidence="5" type="ORF">COT34_00515</name>
</gene>
<dbReference type="InterPro" id="IPR007831">
    <property type="entry name" value="T2SS_GspE_N"/>
</dbReference>
<dbReference type="EMBL" id="PEYE01000010">
    <property type="protein sequence ID" value="PIS39035.1"/>
    <property type="molecule type" value="Genomic_DNA"/>
</dbReference>
<dbReference type="CDD" id="cd01129">
    <property type="entry name" value="PulE-GspE-like"/>
    <property type="match status" value="1"/>
</dbReference>
<dbReference type="AlphaFoldDB" id="A0A2M6T1J5"/>
<name>A0A2M6T1J5_9BACT</name>
<dbReference type="FunFam" id="3.40.50.300:FF:000398">
    <property type="entry name" value="Type IV pilus assembly ATPase PilB"/>
    <property type="match status" value="1"/>
</dbReference>
<comment type="similarity">
    <text evidence="1">Belongs to the GSP E family.</text>
</comment>
<sequence>MAFKSRLIMKIDEDFLKKILVDSGMISGADFESAKKQAVEQETDLETSLIDNKFIADEQLGELIADKIDFPFVNLRKIKIPEELPEIVPEIVAKNRGIIIFGRDREGLRVALSDPADLETREFIERKTGEKVIPYFATSRDLKEALRFYKGELKEELETLAGKTIKEIEAKIGEPEAVNLPVAKIIDLILTSGYENRASDVHLEPYSDKTILRFRIDGILHDVLVLPKFCHEILLSRIKILSELRTDIHETAQDGRFTFGKGKEKIDVRVSIVPIQEGEKAVLRLLSEKARRFALADLGLGEGQLKILERNLKKPWGMILVSGPAGSGKTTTLYGMLKVLNTRRVNIMTIEDPVEYDVEGINQIQVNPKTNLTFVDGLKAIIRQNPDIIMVGEIRDKETASLAVNAAMTGHLVFSTFHANNSATTLPRLEDMGAEPFLITSTVNMIIAQRLVREICPKCIESYEIPASRLPLFFANNPLMELKKKRNVKLRGNHVALRNGKVRLFRGRGCSLCQKTGYLGRTGVFEILEMSDPIKKLVMARANAGQIEEEARRLGMKTMVEDGWEKAEKGITTLDEVLRVIHE</sequence>
<feature type="domain" description="Bacterial type II secretion system protein E" evidence="4">
    <location>
        <begin position="382"/>
        <end position="396"/>
    </location>
</feature>
<evidence type="ECO:0000259" key="4">
    <source>
        <dbReference type="PROSITE" id="PS00662"/>
    </source>
</evidence>
<dbReference type="Gene3D" id="3.40.50.300">
    <property type="entry name" value="P-loop containing nucleotide triphosphate hydrolases"/>
    <property type="match status" value="1"/>
</dbReference>
<evidence type="ECO:0000256" key="3">
    <source>
        <dbReference type="ARBA" id="ARBA00022840"/>
    </source>
</evidence>
<dbReference type="PANTHER" id="PTHR30258">
    <property type="entry name" value="TYPE II SECRETION SYSTEM PROTEIN GSPE-RELATED"/>
    <property type="match status" value="1"/>
</dbReference>
<dbReference type="PROSITE" id="PS00662">
    <property type="entry name" value="T2SP_E"/>
    <property type="match status" value="1"/>
</dbReference>
<dbReference type="Gene3D" id="3.30.300.160">
    <property type="entry name" value="Type II secretion system, protein E, N-terminal domain"/>
    <property type="match status" value="1"/>
</dbReference>
<dbReference type="Pfam" id="PF05157">
    <property type="entry name" value="MshEN"/>
    <property type="match status" value="1"/>
</dbReference>
<dbReference type="Proteomes" id="UP000229390">
    <property type="component" value="Unassembled WGS sequence"/>
</dbReference>
<dbReference type="PANTHER" id="PTHR30258:SF1">
    <property type="entry name" value="PROTEIN TRANSPORT PROTEIN HOFB HOMOLOG"/>
    <property type="match status" value="1"/>
</dbReference>
<evidence type="ECO:0000313" key="6">
    <source>
        <dbReference type="Proteomes" id="UP000229390"/>
    </source>
</evidence>
<dbReference type="GO" id="GO:0005524">
    <property type="term" value="F:ATP binding"/>
    <property type="evidence" value="ECO:0007669"/>
    <property type="project" value="UniProtKB-KW"/>
</dbReference>
<evidence type="ECO:0000256" key="2">
    <source>
        <dbReference type="ARBA" id="ARBA00022741"/>
    </source>
</evidence>
<evidence type="ECO:0000256" key="1">
    <source>
        <dbReference type="ARBA" id="ARBA00006611"/>
    </source>
</evidence>
<comment type="caution">
    <text evidence="5">The sequence shown here is derived from an EMBL/GenBank/DDBJ whole genome shotgun (WGS) entry which is preliminary data.</text>
</comment>
<dbReference type="SUPFAM" id="SSF52540">
    <property type="entry name" value="P-loop containing nucleoside triphosphate hydrolases"/>
    <property type="match status" value="1"/>
</dbReference>
<keyword evidence="2" id="KW-0547">Nucleotide-binding</keyword>
<dbReference type="InterPro" id="IPR027417">
    <property type="entry name" value="P-loop_NTPase"/>
</dbReference>
<accession>A0A2M6T1J5</accession>
<dbReference type="GO" id="GO:0016887">
    <property type="term" value="F:ATP hydrolysis activity"/>
    <property type="evidence" value="ECO:0007669"/>
    <property type="project" value="TreeGrafter"/>
</dbReference>